<reference evidence="3" key="1">
    <citation type="submission" date="2023-07" db="EMBL/GenBank/DDBJ databases">
        <authorList>
            <consortium name="CYATHOMIX"/>
        </authorList>
    </citation>
    <scope>NUCLEOTIDE SEQUENCE</scope>
    <source>
        <strain evidence="3">N/A</strain>
    </source>
</reference>
<keyword evidence="2" id="KW-1133">Transmembrane helix</keyword>
<comment type="caution">
    <text evidence="3">The sequence shown here is derived from an EMBL/GenBank/DDBJ whole genome shotgun (WGS) entry which is preliminary data.</text>
</comment>
<evidence type="ECO:0000313" key="4">
    <source>
        <dbReference type="Proteomes" id="UP001176961"/>
    </source>
</evidence>
<evidence type="ECO:0000256" key="1">
    <source>
        <dbReference type="SAM" id="MobiDB-lite"/>
    </source>
</evidence>
<proteinExistence type="predicted"/>
<feature type="compositionally biased region" description="Basic and acidic residues" evidence="1">
    <location>
        <begin position="71"/>
        <end position="88"/>
    </location>
</feature>
<evidence type="ECO:0000256" key="2">
    <source>
        <dbReference type="SAM" id="Phobius"/>
    </source>
</evidence>
<keyword evidence="4" id="KW-1185">Reference proteome</keyword>
<accession>A0AA36GE06</accession>
<keyword evidence="2" id="KW-0472">Membrane</keyword>
<dbReference type="Proteomes" id="UP001176961">
    <property type="component" value="Unassembled WGS sequence"/>
</dbReference>
<protein>
    <submittedName>
        <fullName evidence="3">Uncharacterized protein</fullName>
    </submittedName>
</protein>
<dbReference type="AlphaFoldDB" id="A0AA36GE06"/>
<evidence type="ECO:0000313" key="3">
    <source>
        <dbReference type="EMBL" id="CAJ0590737.1"/>
    </source>
</evidence>
<gene>
    <name evidence="3" type="ORF">CYNAS_LOCUS2720</name>
</gene>
<organism evidence="3 4">
    <name type="scientific">Cylicocyclus nassatus</name>
    <name type="common">Nematode worm</name>
    <dbReference type="NCBI Taxonomy" id="53992"/>
    <lineage>
        <taxon>Eukaryota</taxon>
        <taxon>Metazoa</taxon>
        <taxon>Ecdysozoa</taxon>
        <taxon>Nematoda</taxon>
        <taxon>Chromadorea</taxon>
        <taxon>Rhabditida</taxon>
        <taxon>Rhabditina</taxon>
        <taxon>Rhabditomorpha</taxon>
        <taxon>Strongyloidea</taxon>
        <taxon>Strongylidae</taxon>
        <taxon>Cylicocyclus</taxon>
    </lineage>
</organism>
<feature type="region of interest" description="Disordered" evidence="1">
    <location>
        <begin position="66"/>
        <end position="88"/>
    </location>
</feature>
<name>A0AA36GE06_CYLNA</name>
<dbReference type="EMBL" id="CATQJL010000001">
    <property type="protein sequence ID" value="CAJ0590737.1"/>
    <property type="molecule type" value="Genomic_DNA"/>
</dbReference>
<sequence length="88" mass="9640">MGFKIQRRSISPLKFGAVAAGVAVVGGGLIYAVENSVHASNDFHPFPLSGHIANFRSFDIASSLSGTVDSPVRKTNFERKENREEYRE</sequence>
<keyword evidence="2" id="KW-0812">Transmembrane</keyword>
<feature type="transmembrane region" description="Helical" evidence="2">
    <location>
        <begin position="12"/>
        <end position="33"/>
    </location>
</feature>